<sequence>MSVPGGPGLREARKNLGARLTSCFVHAEPTADIGSRPLTGSGTPVGRANLWADRTERMYSLQLHVPSPVNWRSRIVTNVVNRRRQQQQSTLAPKRGILLAAYPCCRSAHLVAKQALTPKRLYRSTSRHRRQAVIDTFLSLPTDFPVGLAYS</sequence>
<comment type="caution">
    <text evidence="1">The sequence shown here is derived from an EMBL/GenBank/DDBJ whole genome shotgun (WGS) entry which is preliminary data.</text>
</comment>
<dbReference type="GeneID" id="36347734"/>
<name>A0A2P4ZFZ0_9HYPO</name>
<dbReference type="AlphaFoldDB" id="A0A2P4ZFZ0"/>
<evidence type="ECO:0000313" key="2">
    <source>
        <dbReference type="Proteomes" id="UP000054821"/>
    </source>
</evidence>
<accession>A0A2P4ZFZ0</accession>
<dbReference type="EMBL" id="JPDN02000031">
    <property type="protein sequence ID" value="PON23201.1"/>
    <property type="molecule type" value="Genomic_DNA"/>
</dbReference>
<dbReference type="RefSeq" id="XP_024405049.1">
    <property type="nucleotide sequence ID" value="XM_024550218.1"/>
</dbReference>
<evidence type="ECO:0000313" key="1">
    <source>
        <dbReference type="EMBL" id="PON23201.1"/>
    </source>
</evidence>
<reference evidence="1 2" key="1">
    <citation type="journal article" date="2016" name="Genome Announc.">
        <title>Draft Whole-Genome Sequence of Trichoderma gamsii T6085, a Promising Biocontrol Agent of Fusarium Head Blight on Wheat.</title>
        <authorList>
            <person name="Baroncelli R."/>
            <person name="Zapparata A."/>
            <person name="Piaggeschi G."/>
            <person name="Sarrocco S."/>
            <person name="Vannacci G."/>
        </authorList>
    </citation>
    <scope>NUCLEOTIDE SEQUENCE [LARGE SCALE GENOMIC DNA]</scope>
    <source>
        <strain evidence="1 2">T6085</strain>
    </source>
</reference>
<organism evidence="1 2">
    <name type="scientific">Trichoderma gamsii</name>
    <dbReference type="NCBI Taxonomy" id="398673"/>
    <lineage>
        <taxon>Eukaryota</taxon>
        <taxon>Fungi</taxon>
        <taxon>Dikarya</taxon>
        <taxon>Ascomycota</taxon>
        <taxon>Pezizomycotina</taxon>
        <taxon>Sordariomycetes</taxon>
        <taxon>Hypocreomycetidae</taxon>
        <taxon>Hypocreales</taxon>
        <taxon>Hypocreaceae</taxon>
        <taxon>Trichoderma</taxon>
    </lineage>
</organism>
<proteinExistence type="predicted"/>
<dbReference type="Proteomes" id="UP000054821">
    <property type="component" value="Unassembled WGS sequence"/>
</dbReference>
<keyword evidence="2" id="KW-1185">Reference proteome</keyword>
<protein>
    <submittedName>
        <fullName evidence="1">Uncharacterized protein</fullName>
    </submittedName>
</protein>
<gene>
    <name evidence="1" type="ORF">TGAM01_v207974</name>
</gene>